<accession>A0A4R9AI68</accession>
<gene>
    <name evidence="2" type="ORF">E3T39_05795</name>
</gene>
<protein>
    <submittedName>
        <fullName evidence="2">FAD-dependent oxidoreductase</fullName>
    </submittedName>
</protein>
<dbReference type="EMBL" id="SOHJ01000004">
    <property type="protein sequence ID" value="TFD61557.1"/>
    <property type="molecule type" value="Genomic_DNA"/>
</dbReference>
<dbReference type="OrthoDB" id="9805852at2"/>
<dbReference type="GO" id="GO:0005737">
    <property type="term" value="C:cytoplasm"/>
    <property type="evidence" value="ECO:0007669"/>
    <property type="project" value="TreeGrafter"/>
</dbReference>
<dbReference type="InterPro" id="IPR036188">
    <property type="entry name" value="FAD/NAD-bd_sf"/>
</dbReference>
<evidence type="ECO:0000259" key="1">
    <source>
        <dbReference type="Pfam" id="PF01266"/>
    </source>
</evidence>
<dbReference type="RefSeq" id="WP_134513764.1">
    <property type="nucleotide sequence ID" value="NZ_SOHJ01000004.1"/>
</dbReference>
<dbReference type="Gene3D" id="3.50.50.60">
    <property type="entry name" value="FAD/NAD(P)-binding domain"/>
    <property type="match status" value="1"/>
</dbReference>
<dbReference type="SUPFAM" id="SSF51905">
    <property type="entry name" value="FAD/NAD(P)-binding domain"/>
    <property type="match status" value="1"/>
</dbReference>
<dbReference type="AlphaFoldDB" id="A0A4R9AI68"/>
<dbReference type="Gene3D" id="3.30.9.10">
    <property type="entry name" value="D-Amino Acid Oxidase, subunit A, domain 2"/>
    <property type="match status" value="1"/>
</dbReference>
<dbReference type="Proteomes" id="UP000298170">
    <property type="component" value="Unassembled WGS sequence"/>
</dbReference>
<sequence>MTKARQNGKVSFWWDQLGQPAPRAPLPGSIRADVVIVGAGFTGLWTAYYLKKAAPQLRIIVLEARFAGFGASGRNGGWLTNSVTGGREQYVKSHGRPAAEQFQAAMNDTVDEVIRVATLEGIDAGIVKGGEFTVAYDPAQQHRLEQTARAEQTWAHTDVELLSKTAAQNRINVAGTTGGMWHPHCARINPAALVAGLARTVVSLGVEIYENTPVSEIAPHRAVTKAGTVDASFVVRATEGFTAGLKGLHRTWLPMNSSLIATEPLAASVWETIGWSGRETLGDMAHAYIYAQRTSDDRIAIGGRGVPYRFGSQTDADGQTPQATIDALRDILVRFFPATAEARIDHAWSGVLGVPRDWAATVGLDPQTGLAWAGGYVGTGVATTNLAGRTLTDLILGRDSGLIGLPWVNHRVRAWEPEPLRWLAVTALYRAYSLADRAELAGRRTTSPLARVADVVSGRGH</sequence>
<dbReference type="Pfam" id="PF01266">
    <property type="entry name" value="DAO"/>
    <property type="match status" value="1"/>
</dbReference>
<proteinExistence type="predicted"/>
<feature type="domain" description="FAD dependent oxidoreductase" evidence="1">
    <location>
        <begin position="33"/>
        <end position="394"/>
    </location>
</feature>
<dbReference type="PANTHER" id="PTHR13847">
    <property type="entry name" value="SARCOSINE DEHYDROGENASE-RELATED"/>
    <property type="match status" value="1"/>
</dbReference>
<organism evidence="2 3">
    <name type="scientific">Cryobacterium suzukii</name>
    <dbReference type="NCBI Taxonomy" id="1259198"/>
    <lineage>
        <taxon>Bacteria</taxon>
        <taxon>Bacillati</taxon>
        <taxon>Actinomycetota</taxon>
        <taxon>Actinomycetes</taxon>
        <taxon>Micrococcales</taxon>
        <taxon>Microbacteriaceae</taxon>
        <taxon>Cryobacterium</taxon>
    </lineage>
</organism>
<reference evidence="2 3" key="1">
    <citation type="submission" date="2019-03" db="EMBL/GenBank/DDBJ databases">
        <title>Genomics of glacier-inhabiting Cryobacterium strains.</title>
        <authorList>
            <person name="Liu Q."/>
            <person name="Xin Y.-H."/>
        </authorList>
    </citation>
    <scope>NUCLEOTIDE SEQUENCE [LARGE SCALE GENOMIC DNA]</scope>
    <source>
        <strain evidence="2 3">Sr39</strain>
    </source>
</reference>
<dbReference type="PANTHER" id="PTHR13847:SF285">
    <property type="entry name" value="FAD DEPENDENT OXIDOREDUCTASE DOMAIN-CONTAINING PROTEIN"/>
    <property type="match status" value="1"/>
</dbReference>
<keyword evidence="3" id="KW-1185">Reference proteome</keyword>
<name>A0A4R9AI68_9MICO</name>
<evidence type="ECO:0000313" key="3">
    <source>
        <dbReference type="Proteomes" id="UP000298170"/>
    </source>
</evidence>
<comment type="caution">
    <text evidence="2">The sequence shown here is derived from an EMBL/GenBank/DDBJ whole genome shotgun (WGS) entry which is preliminary data.</text>
</comment>
<evidence type="ECO:0000313" key="2">
    <source>
        <dbReference type="EMBL" id="TFD61557.1"/>
    </source>
</evidence>
<dbReference type="InterPro" id="IPR006076">
    <property type="entry name" value="FAD-dep_OxRdtase"/>
</dbReference>